<feature type="compositionally biased region" description="Polar residues" evidence="1">
    <location>
        <begin position="110"/>
        <end position="127"/>
    </location>
</feature>
<dbReference type="HOGENOM" id="CLU_1157110_0_0_1"/>
<feature type="compositionally biased region" description="Basic and acidic residues" evidence="1">
    <location>
        <begin position="155"/>
        <end position="167"/>
    </location>
</feature>
<dbReference type="RefSeq" id="XP_002837673.1">
    <property type="nucleotide sequence ID" value="XM_002837627.1"/>
</dbReference>
<protein>
    <submittedName>
        <fullName evidence="2">(Perigord truffle) hypothetical protein</fullName>
    </submittedName>
</protein>
<accession>D5GBH1</accession>
<dbReference type="KEGG" id="tml:GSTUM_00000497001"/>
<dbReference type="EMBL" id="FN430095">
    <property type="protein sequence ID" value="CAZ81864.1"/>
    <property type="molecule type" value="Genomic_DNA"/>
</dbReference>
<keyword evidence="3" id="KW-1185">Reference proteome</keyword>
<evidence type="ECO:0000313" key="2">
    <source>
        <dbReference type="EMBL" id="CAZ81864.1"/>
    </source>
</evidence>
<organism evidence="2 3">
    <name type="scientific">Tuber melanosporum (strain Mel28)</name>
    <name type="common">Perigord black truffle</name>
    <dbReference type="NCBI Taxonomy" id="656061"/>
    <lineage>
        <taxon>Eukaryota</taxon>
        <taxon>Fungi</taxon>
        <taxon>Dikarya</taxon>
        <taxon>Ascomycota</taxon>
        <taxon>Pezizomycotina</taxon>
        <taxon>Pezizomycetes</taxon>
        <taxon>Pezizales</taxon>
        <taxon>Tuberaceae</taxon>
        <taxon>Tuber</taxon>
    </lineage>
</organism>
<reference evidence="2 3" key="1">
    <citation type="journal article" date="2010" name="Nature">
        <title>Perigord black truffle genome uncovers evolutionary origins and mechanisms of symbiosis.</title>
        <authorList>
            <person name="Martin F."/>
            <person name="Kohler A."/>
            <person name="Murat C."/>
            <person name="Balestrini R."/>
            <person name="Coutinho P.M."/>
            <person name="Jaillon O."/>
            <person name="Montanini B."/>
            <person name="Morin E."/>
            <person name="Noel B."/>
            <person name="Percudani R."/>
            <person name="Porcel B."/>
            <person name="Rubini A."/>
            <person name="Amicucci A."/>
            <person name="Amselem J."/>
            <person name="Anthouard V."/>
            <person name="Arcioni S."/>
            <person name="Artiguenave F."/>
            <person name="Aury J.M."/>
            <person name="Ballario P."/>
            <person name="Bolchi A."/>
            <person name="Brenna A."/>
            <person name="Brun A."/>
            <person name="Buee M."/>
            <person name="Cantarel B."/>
            <person name="Chevalier G."/>
            <person name="Couloux A."/>
            <person name="Da Silva C."/>
            <person name="Denoeud F."/>
            <person name="Duplessis S."/>
            <person name="Ghignone S."/>
            <person name="Hilselberger B."/>
            <person name="Iotti M."/>
            <person name="Marcais B."/>
            <person name="Mello A."/>
            <person name="Miranda M."/>
            <person name="Pacioni G."/>
            <person name="Quesneville H."/>
            <person name="Riccioni C."/>
            <person name="Ruotolo R."/>
            <person name="Splivallo R."/>
            <person name="Stocchi V."/>
            <person name="Tisserant E."/>
            <person name="Viscomi A.R."/>
            <person name="Zambonelli A."/>
            <person name="Zampieri E."/>
            <person name="Henrissat B."/>
            <person name="Lebrun M.H."/>
            <person name="Paolocci F."/>
            <person name="Bonfante P."/>
            <person name="Ottonello S."/>
            <person name="Wincker P."/>
        </authorList>
    </citation>
    <scope>NUCLEOTIDE SEQUENCE [LARGE SCALE GENOMIC DNA]</scope>
    <source>
        <strain evidence="2 3">Mel28</strain>
    </source>
</reference>
<dbReference type="AlphaFoldDB" id="D5GBH1"/>
<dbReference type="Proteomes" id="UP000006911">
    <property type="component" value="Unassembled WGS sequence"/>
</dbReference>
<evidence type="ECO:0000313" key="3">
    <source>
        <dbReference type="Proteomes" id="UP000006911"/>
    </source>
</evidence>
<gene>
    <name evidence="2" type="ORF">GSTUM_00000497001</name>
</gene>
<proteinExistence type="predicted"/>
<feature type="region of interest" description="Disordered" evidence="1">
    <location>
        <begin position="46"/>
        <end position="170"/>
    </location>
</feature>
<dbReference type="GeneID" id="9184438"/>
<name>D5GBH1_TUBMM</name>
<evidence type="ECO:0000256" key="1">
    <source>
        <dbReference type="SAM" id="MobiDB-lite"/>
    </source>
</evidence>
<feature type="compositionally biased region" description="Pro residues" evidence="1">
    <location>
        <begin position="134"/>
        <end position="143"/>
    </location>
</feature>
<sequence length="240" mass="26110">MNPEPVHNRRLSVEDAEDDEVLPSYEDVIQGGSSATIVAALPARLRYRTPSPRPGSRSQQRISLPDPSTAPSSASPQQYSSLLGPSFAPTIVASPSLATVTPPHSRPIGNGNSPQELRASRSPQPKYSSLLPPASGPTGPPPNYNVTTSSLPEPPRSREGKERDKAPRTQRWMFGKKASQAYHEGHLEKKYAPSKYEGVPLEYVVDRFGNRKRELKFEMDIGVSITGLVRVGVKSSRFGG</sequence>
<feature type="compositionally biased region" description="Low complexity" evidence="1">
    <location>
        <begin position="63"/>
        <end position="82"/>
    </location>
</feature>
<dbReference type="InParanoid" id="D5GBH1"/>